<dbReference type="PANTHER" id="PTHR46382">
    <property type="entry name" value="PHOSPHATIDATE CYTIDYLYLTRANSFERASE"/>
    <property type="match status" value="1"/>
</dbReference>
<reference evidence="20 21" key="1">
    <citation type="submission" date="2020-04" db="EMBL/GenBank/DDBJ databases">
        <authorList>
            <consortium name="Desulfovibrio sp. FSS-1 genome sequencing consortium"/>
            <person name="Shimoshige H."/>
            <person name="Kobayashi H."/>
            <person name="Maekawa T."/>
        </authorList>
    </citation>
    <scope>NUCLEOTIDE SEQUENCE [LARGE SCALE GENOMIC DNA]</scope>
    <source>
        <strain evidence="20 21">SIID29052-01</strain>
    </source>
</reference>
<evidence type="ECO:0000256" key="7">
    <source>
        <dbReference type="ARBA" id="ARBA00019373"/>
    </source>
</evidence>
<evidence type="ECO:0000256" key="1">
    <source>
        <dbReference type="ARBA" id="ARBA00001698"/>
    </source>
</evidence>
<sequence>MLGASHRTRWITSAVALPLLAGCIWAGGGWMFALALAASLAGLWEFAGLFPGTGFAARAASLALGALMLWLARRHGPGAALAVPLAVFWLEEFARLFGLFKGAPRWFLPAALLYVPGSLLFLPGFGPGETALVIAAVMACDTGAYYAGSLIGGPKIWPSISPRKTWAGSAGGLAACMAVCAAAGALWGAAPAGVYALLGAALAVASQMGDFMESAMKRAAGVKDSGNLLPGHGGLLDRVDGLIPAILVYALARNLTQLP</sequence>
<dbReference type="Pfam" id="PF01148">
    <property type="entry name" value="CTP_transf_1"/>
    <property type="match status" value="1"/>
</dbReference>
<dbReference type="EMBL" id="BLTE01000002">
    <property type="protein sequence ID" value="GFK92883.1"/>
    <property type="molecule type" value="Genomic_DNA"/>
</dbReference>
<keyword evidence="8" id="KW-1003">Cell membrane</keyword>
<comment type="caution">
    <text evidence="20">The sequence shown here is derived from an EMBL/GenBank/DDBJ whole genome shotgun (WGS) entry which is preliminary data.</text>
</comment>
<dbReference type="Proteomes" id="UP000494245">
    <property type="component" value="Unassembled WGS sequence"/>
</dbReference>
<keyword evidence="17" id="KW-1208">Phospholipid metabolism</keyword>
<evidence type="ECO:0000256" key="17">
    <source>
        <dbReference type="ARBA" id="ARBA00023264"/>
    </source>
</evidence>
<keyword evidence="16" id="KW-0594">Phospholipid biosynthesis</keyword>
<evidence type="ECO:0000256" key="10">
    <source>
        <dbReference type="ARBA" id="ARBA00022679"/>
    </source>
</evidence>
<evidence type="ECO:0000256" key="8">
    <source>
        <dbReference type="ARBA" id="ARBA00022475"/>
    </source>
</evidence>
<dbReference type="GO" id="GO:0016024">
    <property type="term" value="P:CDP-diacylglycerol biosynthetic process"/>
    <property type="evidence" value="ECO:0007669"/>
    <property type="project" value="UniProtKB-UniPathway"/>
</dbReference>
<feature type="transmembrane region" description="Helical" evidence="19">
    <location>
        <begin position="131"/>
        <end position="153"/>
    </location>
</feature>
<dbReference type="GO" id="GO:0005886">
    <property type="term" value="C:plasma membrane"/>
    <property type="evidence" value="ECO:0007669"/>
    <property type="project" value="UniProtKB-SubCell"/>
</dbReference>
<reference evidence="20 21" key="2">
    <citation type="submission" date="2020-05" db="EMBL/GenBank/DDBJ databases">
        <title>Draft genome sequence of Desulfovibrio sp. strainFSS-1.</title>
        <authorList>
            <person name="Shimoshige H."/>
            <person name="Kobayashi H."/>
            <person name="Maekawa T."/>
        </authorList>
    </citation>
    <scope>NUCLEOTIDE SEQUENCE [LARGE SCALE GENOMIC DNA]</scope>
    <source>
        <strain evidence="20 21">SIID29052-01</strain>
    </source>
</reference>
<proteinExistence type="inferred from homology"/>
<feature type="transmembrane region" description="Helical" evidence="19">
    <location>
        <begin position="165"/>
        <end position="186"/>
    </location>
</feature>
<keyword evidence="10 18" id="KW-0808">Transferase</keyword>
<dbReference type="GO" id="GO:0004605">
    <property type="term" value="F:phosphatidate cytidylyltransferase activity"/>
    <property type="evidence" value="ECO:0007669"/>
    <property type="project" value="UniProtKB-EC"/>
</dbReference>
<keyword evidence="21" id="KW-1185">Reference proteome</keyword>
<keyword evidence="15 19" id="KW-0472">Membrane</keyword>
<accession>A0A6V8LJI4</accession>
<evidence type="ECO:0000256" key="15">
    <source>
        <dbReference type="ARBA" id="ARBA00023136"/>
    </source>
</evidence>
<evidence type="ECO:0000256" key="9">
    <source>
        <dbReference type="ARBA" id="ARBA00022516"/>
    </source>
</evidence>
<keyword evidence="13 19" id="KW-1133">Transmembrane helix</keyword>
<evidence type="ECO:0000256" key="3">
    <source>
        <dbReference type="ARBA" id="ARBA00005119"/>
    </source>
</evidence>
<dbReference type="AlphaFoldDB" id="A0A6V8LJI4"/>
<keyword evidence="9" id="KW-0444">Lipid biosynthesis</keyword>
<keyword evidence="14" id="KW-0443">Lipid metabolism</keyword>
<dbReference type="PROSITE" id="PS01315">
    <property type="entry name" value="CDS"/>
    <property type="match status" value="1"/>
</dbReference>
<evidence type="ECO:0000256" key="14">
    <source>
        <dbReference type="ARBA" id="ARBA00023098"/>
    </source>
</evidence>
<evidence type="ECO:0000256" key="16">
    <source>
        <dbReference type="ARBA" id="ARBA00023209"/>
    </source>
</evidence>
<evidence type="ECO:0000313" key="21">
    <source>
        <dbReference type="Proteomes" id="UP000494245"/>
    </source>
</evidence>
<evidence type="ECO:0000256" key="4">
    <source>
        <dbReference type="ARBA" id="ARBA00005189"/>
    </source>
</evidence>
<comment type="pathway">
    <text evidence="3 18">Phospholipid metabolism; CDP-diacylglycerol biosynthesis; CDP-diacylglycerol from sn-glycerol 3-phosphate: step 3/3.</text>
</comment>
<comment type="similarity">
    <text evidence="5 18">Belongs to the CDS family.</text>
</comment>
<evidence type="ECO:0000256" key="2">
    <source>
        <dbReference type="ARBA" id="ARBA00004651"/>
    </source>
</evidence>
<dbReference type="PANTHER" id="PTHR46382:SF1">
    <property type="entry name" value="PHOSPHATIDATE CYTIDYLYLTRANSFERASE"/>
    <property type="match status" value="1"/>
</dbReference>
<organism evidence="20 21">
    <name type="scientific">Fundidesulfovibrio magnetotacticus</name>
    <dbReference type="NCBI Taxonomy" id="2730080"/>
    <lineage>
        <taxon>Bacteria</taxon>
        <taxon>Pseudomonadati</taxon>
        <taxon>Thermodesulfobacteriota</taxon>
        <taxon>Desulfovibrionia</taxon>
        <taxon>Desulfovibrionales</taxon>
        <taxon>Desulfovibrionaceae</taxon>
        <taxon>Fundidesulfovibrio</taxon>
    </lineage>
</organism>
<name>A0A6V8LJI4_9BACT</name>
<dbReference type="UniPathway" id="UPA00557">
    <property type="reaction ID" value="UER00614"/>
</dbReference>
<evidence type="ECO:0000256" key="11">
    <source>
        <dbReference type="ARBA" id="ARBA00022692"/>
    </source>
</evidence>
<evidence type="ECO:0000256" key="12">
    <source>
        <dbReference type="ARBA" id="ARBA00022695"/>
    </source>
</evidence>
<keyword evidence="11 18" id="KW-0812">Transmembrane</keyword>
<dbReference type="RefSeq" id="WP_173081374.1">
    <property type="nucleotide sequence ID" value="NZ_BLTE01000002.1"/>
</dbReference>
<comment type="subcellular location">
    <subcellularLocation>
        <location evidence="2">Cell membrane</location>
        <topology evidence="2">Multi-pass membrane protein</topology>
    </subcellularLocation>
</comment>
<dbReference type="InterPro" id="IPR000374">
    <property type="entry name" value="PC_trans"/>
</dbReference>
<evidence type="ECO:0000256" key="19">
    <source>
        <dbReference type="SAM" id="Phobius"/>
    </source>
</evidence>
<comment type="pathway">
    <text evidence="4">Lipid metabolism.</text>
</comment>
<evidence type="ECO:0000256" key="18">
    <source>
        <dbReference type="RuleBase" id="RU003938"/>
    </source>
</evidence>
<evidence type="ECO:0000256" key="6">
    <source>
        <dbReference type="ARBA" id="ARBA00012487"/>
    </source>
</evidence>
<dbReference type="EC" id="2.7.7.41" evidence="6 18"/>
<gene>
    <name evidence="20" type="primary">cdsA</name>
    <name evidence="20" type="ORF">NNJEOMEG_00711</name>
</gene>
<feature type="transmembrane region" description="Helical" evidence="19">
    <location>
        <begin position="55"/>
        <end position="72"/>
    </location>
</feature>
<evidence type="ECO:0000313" key="20">
    <source>
        <dbReference type="EMBL" id="GFK92883.1"/>
    </source>
</evidence>
<feature type="transmembrane region" description="Helical" evidence="19">
    <location>
        <begin position="192"/>
        <end position="209"/>
    </location>
</feature>
<evidence type="ECO:0000256" key="5">
    <source>
        <dbReference type="ARBA" id="ARBA00010185"/>
    </source>
</evidence>
<feature type="transmembrane region" description="Helical" evidence="19">
    <location>
        <begin position="15"/>
        <end position="43"/>
    </location>
</feature>
<keyword evidence="12 18" id="KW-0548">Nucleotidyltransferase</keyword>
<comment type="catalytic activity">
    <reaction evidence="1 18">
        <text>a 1,2-diacyl-sn-glycero-3-phosphate + CTP + H(+) = a CDP-1,2-diacyl-sn-glycerol + diphosphate</text>
        <dbReference type="Rhea" id="RHEA:16229"/>
        <dbReference type="ChEBI" id="CHEBI:15378"/>
        <dbReference type="ChEBI" id="CHEBI:33019"/>
        <dbReference type="ChEBI" id="CHEBI:37563"/>
        <dbReference type="ChEBI" id="CHEBI:58332"/>
        <dbReference type="ChEBI" id="CHEBI:58608"/>
        <dbReference type="EC" id="2.7.7.41"/>
    </reaction>
</comment>
<feature type="transmembrane region" description="Helical" evidence="19">
    <location>
        <begin position="106"/>
        <end position="125"/>
    </location>
</feature>
<dbReference type="PROSITE" id="PS51257">
    <property type="entry name" value="PROKAR_LIPOPROTEIN"/>
    <property type="match status" value="1"/>
</dbReference>
<protein>
    <recommendedName>
        <fullName evidence="7 18">Phosphatidate cytidylyltransferase</fullName>
        <ecNumber evidence="6 18">2.7.7.41</ecNumber>
    </recommendedName>
</protein>
<evidence type="ECO:0000256" key="13">
    <source>
        <dbReference type="ARBA" id="ARBA00022989"/>
    </source>
</evidence>